<dbReference type="EMBL" id="CP001669">
    <property type="protein sequence ID" value="AFZ79377.1"/>
    <property type="molecule type" value="Genomic_DNA"/>
</dbReference>
<feature type="compositionally biased region" description="Basic and acidic residues" evidence="1">
    <location>
        <begin position="1627"/>
        <end position="1643"/>
    </location>
</feature>
<keyword evidence="4" id="KW-1185">Reference proteome</keyword>
<feature type="transmembrane region" description="Helical" evidence="2">
    <location>
        <begin position="96"/>
        <end position="115"/>
    </location>
</feature>
<dbReference type="RefSeq" id="XP_004829043.1">
    <property type="nucleotide sequence ID" value="XM_004828986.1"/>
</dbReference>
<dbReference type="PANTHER" id="PTHR13219:SF6">
    <property type="entry name" value="TRANSMEMBRANE PROTEIN 94"/>
    <property type="match status" value="1"/>
</dbReference>
<dbReference type="KEGG" id="beq:BEWA_022250"/>
<feature type="transmembrane region" description="Helical" evidence="2">
    <location>
        <begin position="2408"/>
        <end position="2429"/>
    </location>
</feature>
<evidence type="ECO:0000313" key="3">
    <source>
        <dbReference type="EMBL" id="AFZ79377.1"/>
    </source>
</evidence>
<feature type="transmembrane region" description="Helical" evidence="2">
    <location>
        <begin position="2273"/>
        <end position="2291"/>
    </location>
</feature>
<feature type="transmembrane region" description="Helical" evidence="2">
    <location>
        <begin position="2378"/>
        <end position="2402"/>
    </location>
</feature>
<accession>L0AUU5</accession>
<dbReference type="VEuPathDB" id="PiroplasmaDB:BEWA_022250"/>
<feature type="transmembrane region" description="Helical" evidence="2">
    <location>
        <begin position="375"/>
        <end position="392"/>
    </location>
</feature>
<sequence>MPYASGNVTFGHDAEDGNTYDFSSDGYLPKDQQEFPFFENYGIASAPEKVCNPQIGLSTKEANERIIEILEAVISKYEHRLSKIDALLECFKTDTLLAITSFLLLCFSLVYHAWVFCRNNSFNAHRAIHNNMDGIWQYCLEASFLLPWITLNAYIKVMIRRTKSNRTNERVKEILELYKEQIYLPIHAEFEQKNFTLDPPCSSLVPVYRDFEWVRLPTNVIVTGDVFKLQVGDVFPCDCKRIRFDQGTLEIMDTVFKCGSTCDSVSSEASKSDENRLNESSMVHIDGTFIAQSDACITQLESFLDAKKRSQYKRTRGNGSRMDNVKSTEPDSPMVSGERVSCNPNESNRQAKRKSVWNLDDTTHILDRKITVRSLICYFTVSLLTAVLHVLWRSGKFQTLAIVIARLFICLVFPGFEPIINLCDIWGNVKLQSLFHWYQDQRYKDEINPEQSVSSSSLVSGSSVDSVDTEMAADQIPLSNQLKELSTVFKRGLDGEGSLIKTLSSVTLLCFVDDIGILTEGYASPQEICIVKDPSIEKPSVEGGAGFDSISRTDNFYKGEEGLQTFRGSNDTVSYEKNRFNSLDTSKSSIESSKYKLDPTFPTECPVDHRAHGKVSFDKKYEFERNNSKFSFKDEGYDDKEDLVILDVFSDPGDFGKHYIRLTNSFERSCMPKLRPLTFAMALTQFPRYKALSNLRTPTELLYAYLGRLANSDFTNFTDCQCTLAGSVGLRRSFIRRFRLLRFIVLHDESYGDDGKILLFFFRDFRKQIVQMIVKCDINVILDKHVNFHCNKEIVPVTPNLSRKLKDLSMQWVSSGMSPLAYAYKPIHVEEFNLLMTLVPFVSVYNIRNFDSTRKGAESKRYKTYLRMREDDALGMYYEKSLRLKNLHDNEEVVEDAEHDGNYRRRVLSRYVGEMVTSCIKNSILLGVTASKREFPKEVPNRIKDFHDAGIRFVYFSKHGEKKTRIFGSLLGLETSWNSMISLSASDKTFINQEGRMVLPNGIENIRQHIEEVDDIPLQVSLFYNCTPSNTAEMLNILRDSGETIMCIGGGLTPSNFNLFKEANCSICVALGYHPVCRFCKGKRWEGVAKAHIFDDPVPEFRLSAALTSLPCALQTWQVFRVADPYFVMEMLFEVFKEARHMAMNMQEGGAFIRLAYHALVWMMFVEAALEKPNNGSTTHGYTTGGRTIQVTKSEEPSGSDFYRYTHQDKESGGQEPFNLEKILNDTSSPIPGIPPKGSDDKVTSVSAYYWKYENNGGLPKKLLLIGVTTDMLGTKYYGNRKSDGGNKWIGLGQNSKPELINDDIERTLDDLVCSNCDAVTIDLSKGTSMGGDKPYCCRCKHHSNGSDQRKISVTKGEIRVNGSKSADYYKHEIKNGDKVAKIRYYLDGEGLQKTNDPKKRRRIKIPRLGFPTSRIQAVSAFYCGGNPVLIYVDSGKGHAATGWYHKSTNSNDNGNENWTEVKDLSGVTPETITECNKYNKLAKELSCASEVICLKPPPPTPKEPGHSGSTEASQPGASNASATAGSLDGVQSRGGSGTATIPSPPTITNSESTTTPAAGGVQGPGNDANPSGCDPGIKDPSALVTHCKGKEMSAVLGLQAEVTDETGGKGDATHAGGSQSSEDDDGKNGEIGDSGKGEKGEEGSTGDDQDGPRPTQKDGESAPIVATTTVAATGTTALAGYVSSGVFAGADGGLSFVLSAILYKDKLLPGIIPYPIPVQTVFTYRTYEGKILLIRLQGKGTQTYYFNPDTNEDVEKVIFSKFVVSNTPFDKNDVYEILQNISENSGLDLVKLNQRKNHIAIELLGENDIIFDLTHKPPKHTYISEITNIQLTISSYRDIGGFIKIQHIPTSYTQFRVLGIRLKGSDYMKVKGGFPNYLITEFYVYYGNSDHNHIYPLLIDLKVVPGAIDSSGYIPSRYYITKNTLEGKWDIRKVGSVIDEKTELGQILQNIATNEKLNIVLMGENIKNKLYDIRNGLPIDLTQTTAGDIGYTGTYISDEVYIPYKKETSYNAYSYSIRHAYNIPRFPIKSINTSEGTISGKQLPLLNTMFWKINVYCKSNSYNDPVLIELIGLYNNNRDATESPMCAYYYCKEGSKWMGYILSTTVGESGKDMENVIKHIKQNYGKVNLEDSGTLEDLKSKLTRYPPVDTGLETEDIKDTDSDGVKEESGEGGTPQKTDQQTSGPSAGAIAGYTTTGGVVAAETVNFALDTGWSVFRRTIDFALIAFVYIPIISIALLANPITDRIMHYMPSKSGEDDNNKVKTYTRTYPRLCLVTTITALVFCIYLYYIETHIRKSLNLSLESCNSFLTAPRLSCVCETSAMIRGAYNAKYHPNTSLILSQTLTSVFMLIFFIISSSSWIDKYSMFDIETLKHYKWMISCFVILTIQIANVSLRIALAGISVDSELLKLICKVSASLLAFLLPIVLFDHCIKYLVQRDKNSEQKFLELLFSTRLGTWSPK</sequence>
<evidence type="ECO:0000256" key="2">
    <source>
        <dbReference type="SAM" id="Phobius"/>
    </source>
</evidence>
<dbReference type="OrthoDB" id="5568754at2759"/>
<dbReference type="Proteomes" id="UP000031512">
    <property type="component" value="Chromosome 1"/>
</dbReference>
<feature type="region of interest" description="Disordered" evidence="1">
    <location>
        <begin position="1605"/>
        <end position="1664"/>
    </location>
</feature>
<feature type="region of interest" description="Disordered" evidence="1">
    <location>
        <begin position="2147"/>
        <end position="2189"/>
    </location>
</feature>
<dbReference type="GeneID" id="15807145"/>
<evidence type="ECO:0000256" key="1">
    <source>
        <dbReference type="SAM" id="MobiDB-lite"/>
    </source>
</evidence>
<proteinExistence type="predicted"/>
<feature type="transmembrane region" description="Helical" evidence="2">
    <location>
        <begin position="2339"/>
        <end position="2357"/>
    </location>
</feature>
<name>L0AUU5_THEEQ</name>
<feature type="transmembrane region" description="Helical" evidence="2">
    <location>
        <begin position="2223"/>
        <end position="2244"/>
    </location>
</feature>
<feature type="compositionally biased region" description="Polar residues" evidence="1">
    <location>
        <begin position="1508"/>
        <end position="1525"/>
    </location>
</feature>
<gene>
    <name evidence="3" type="ORF">BEWA_022250</name>
</gene>
<keyword evidence="2" id="KW-1133">Transmembrane helix</keyword>
<dbReference type="Gene3D" id="3.40.50.1000">
    <property type="entry name" value="HAD superfamily/HAD-like"/>
    <property type="match status" value="1"/>
</dbReference>
<evidence type="ECO:0000313" key="4">
    <source>
        <dbReference type="Proteomes" id="UP000031512"/>
    </source>
</evidence>
<dbReference type="Gene3D" id="2.70.150.10">
    <property type="entry name" value="Calcium-transporting ATPase, cytoplasmic transduction domain A"/>
    <property type="match status" value="1"/>
</dbReference>
<feature type="transmembrane region" description="Helical" evidence="2">
    <location>
        <begin position="135"/>
        <end position="155"/>
    </location>
</feature>
<feature type="region of interest" description="Disordered" evidence="1">
    <location>
        <begin position="311"/>
        <end position="349"/>
    </location>
</feature>
<feature type="compositionally biased region" description="Basic and acidic residues" evidence="1">
    <location>
        <begin position="2156"/>
        <end position="2170"/>
    </location>
</feature>
<dbReference type="eggNOG" id="KOG4383">
    <property type="taxonomic scope" value="Eukaryota"/>
</dbReference>
<reference evidence="3 4" key="1">
    <citation type="journal article" date="2012" name="BMC Genomics">
        <title>Comparative genomic analysis and phylogenetic position of Theileria equi.</title>
        <authorList>
            <person name="Kappmeyer L.S."/>
            <person name="Thiagarajan M."/>
            <person name="Herndon D.R."/>
            <person name="Ramsay J.D."/>
            <person name="Caler E."/>
            <person name="Djikeng A."/>
            <person name="Gillespie J.J."/>
            <person name="Lau A.O."/>
            <person name="Roalson E.H."/>
            <person name="Silva J.C."/>
            <person name="Silva M.G."/>
            <person name="Suarez C.E."/>
            <person name="Ueti M.W."/>
            <person name="Nene V.M."/>
            <person name="Mealey R.H."/>
            <person name="Knowles D.P."/>
            <person name="Brayton K.A."/>
        </authorList>
    </citation>
    <scope>NUCLEOTIDE SEQUENCE [LARGE SCALE GENOMIC DNA]</scope>
    <source>
        <strain evidence="3 4">WA</strain>
    </source>
</reference>
<dbReference type="PANTHER" id="PTHR13219">
    <property type="entry name" value="TRANSMEMBRANE PROTEIN 94"/>
    <property type="match status" value="1"/>
</dbReference>
<keyword evidence="2" id="KW-0472">Membrane</keyword>
<dbReference type="InterPro" id="IPR039720">
    <property type="entry name" value="TMEM94"/>
</dbReference>
<protein>
    <submittedName>
        <fullName evidence="3">Uncharacterized protein</fullName>
    </submittedName>
</protein>
<feature type="compositionally biased region" description="Polar residues" evidence="1">
    <location>
        <begin position="1539"/>
        <end position="1557"/>
    </location>
</feature>
<feature type="compositionally biased region" description="Polar residues" evidence="1">
    <location>
        <begin position="2176"/>
        <end position="2186"/>
    </location>
</feature>
<organism evidence="3 4">
    <name type="scientific">Theileria equi strain WA</name>
    <dbReference type="NCBI Taxonomy" id="1537102"/>
    <lineage>
        <taxon>Eukaryota</taxon>
        <taxon>Sar</taxon>
        <taxon>Alveolata</taxon>
        <taxon>Apicomplexa</taxon>
        <taxon>Aconoidasida</taxon>
        <taxon>Piroplasmida</taxon>
        <taxon>Theileriidae</taxon>
        <taxon>Theileria</taxon>
    </lineage>
</organism>
<keyword evidence="2" id="KW-0812">Transmembrane</keyword>
<feature type="region of interest" description="Disordered" evidence="1">
    <location>
        <begin position="1497"/>
        <end position="1578"/>
    </location>
</feature>
<dbReference type="InterPro" id="IPR023214">
    <property type="entry name" value="HAD_sf"/>
</dbReference>